<dbReference type="InterPro" id="IPR026069">
    <property type="entry name" value="Fuzzy"/>
</dbReference>
<dbReference type="PANTHER" id="PTHR13559:SF1">
    <property type="entry name" value="PROTEIN FUZZY HOMOLOG"/>
    <property type="match status" value="1"/>
</dbReference>
<name>A0AAV4JTB6_9GAST</name>
<dbReference type="EMBL" id="BMAT01007035">
    <property type="protein sequence ID" value="GFS24611.1"/>
    <property type="molecule type" value="Genomic_DNA"/>
</dbReference>
<dbReference type="GO" id="GO:0005856">
    <property type="term" value="C:cytoskeleton"/>
    <property type="evidence" value="ECO:0007669"/>
    <property type="project" value="UniProtKB-SubCell"/>
</dbReference>
<comment type="subcellular location">
    <subcellularLocation>
        <location evidence="1">Cytoplasm</location>
        <location evidence="1">Cytoskeleton</location>
    </subcellularLocation>
</comment>
<comment type="similarity">
    <text evidence="2">Belongs to the fuzzy family.</text>
</comment>
<dbReference type="AlphaFoldDB" id="A0AAV4JTB6"/>
<reference evidence="8 9" key="1">
    <citation type="journal article" date="2021" name="Elife">
        <title>Chloroplast acquisition without the gene transfer in kleptoplastic sea slugs, Plakobranchus ocellatus.</title>
        <authorList>
            <person name="Maeda T."/>
            <person name="Takahashi S."/>
            <person name="Yoshida T."/>
            <person name="Shimamura S."/>
            <person name="Takaki Y."/>
            <person name="Nagai Y."/>
            <person name="Toyoda A."/>
            <person name="Suzuki Y."/>
            <person name="Arimoto A."/>
            <person name="Ishii H."/>
            <person name="Satoh N."/>
            <person name="Nishiyama T."/>
            <person name="Hasebe M."/>
            <person name="Maruyama T."/>
            <person name="Minagawa J."/>
            <person name="Obokata J."/>
            <person name="Shigenobu S."/>
        </authorList>
    </citation>
    <scope>NUCLEOTIDE SEQUENCE [LARGE SCALE GENOMIC DNA]</scope>
</reference>
<evidence type="ECO:0000256" key="4">
    <source>
        <dbReference type="ARBA" id="ARBA00023212"/>
    </source>
</evidence>
<evidence type="ECO:0000256" key="3">
    <source>
        <dbReference type="ARBA" id="ARBA00022490"/>
    </source>
</evidence>
<dbReference type="InterPro" id="IPR043970">
    <property type="entry name" value="FUZ/MON1/HPS1_longin_3"/>
</dbReference>
<evidence type="ECO:0000313" key="8">
    <source>
        <dbReference type="EMBL" id="GFS24611.1"/>
    </source>
</evidence>
<dbReference type="PANTHER" id="PTHR13559">
    <property type="entry name" value="INTRACELLULAR TRAFFIC PROTEIN-RELATED"/>
    <property type="match status" value="1"/>
</dbReference>
<dbReference type="GO" id="GO:0016192">
    <property type="term" value="P:vesicle-mediated transport"/>
    <property type="evidence" value="ECO:0007669"/>
    <property type="project" value="InterPro"/>
</dbReference>
<evidence type="ECO:0000259" key="7">
    <source>
        <dbReference type="Pfam" id="PF19038"/>
    </source>
</evidence>
<evidence type="ECO:0000313" key="9">
    <source>
        <dbReference type="Proteomes" id="UP000762676"/>
    </source>
</evidence>
<dbReference type="Proteomes" id="UP000762676">
    <property type="component" value="Unassembled WGS sequence"/>
</dbReference>
<protein>
    <submittedName>
        <fullName evidence="8">Fuzzy-like protein</fullName>
    </submittedName>
</protein>
<keyword evidence="4" id="KW-0206">Cytoskeleton</keyword>
<dbReference type="GO" id="GO:1905515">
    <property type="term" value="P:non-motile cilium assembly"/>
    <property type="evidence" value="ECO:0007669"/>
    <property type="project" value="TreeGrafter"/>
</dbReference>
<proteinExistence type="inferred from homology"/>
<feature type="domain" description="FUZ/MON1/HPS1 second Longin" evidence="6">
    <location>
        <begin position="82"/>
        <end position="174"/>
    </location>
</feature>
<feature type="domain" description="FUZ/MON1/HPS1 third Longin" evidence="7">
    <location>
        <begin position="201"/>
        <end position="315"/>
    </location>
</feature>
<feature type="region of interest" description="Disordered" evidence="5">
    <location>
        <begin position="1"/>
        <end position="25"/>
    </location>
</feature>
<dbReference type="Pfam" id="PF19037">
    <property type="entry name" value="Fuz_longin_2"/>
    <property type="match status" value="1"/>
</dbReference>
<sequence>MEGLDSSVGRGLAPWPRGRGFEPQPSTVRAPTGWVCFQLVDALLLQAASPLFCDVTGAVDVLMANEAAVLQTFIEAFAEAAESPYGCLLIGGRIVAATERWWALTAGELTLLSSLLLSLPECSARDIPVYLPYGSPTVPHRLLTFELLRSVTVCVICGPSPPLADLEKEVARFWVPAVETLKSARKTVPRNIPVSLEMDSNILGFILVNTSTHQCLNSVSLAGESGRGQGEEPARQEKRRAVLRSFYTMVIGSYFSTGAVKSGQDSDPGELRHKPTDTYIVCSGHKCYAHRSGKYQIFVLFAAKTPTFAMRLICRARGRIQ</sequence>
<gene>
    <name evidence="8" type="ORF">ElyMa_003420200</name>
</gene>
<accession>A0AAV4JTB6</accession>
<evidence type="ECO:0000259" key="6">
    <source>
        <dbReference type="Pfam" id="PF19037"/>
    </source>
</evidence>
<evidence type="ECO:0000256" key="1">
    <source>
        <dbReference type="ARBA" id="ARBA00004245"/>
    </source>
</evidence>
<keyword evidence="9" id="KW-1185">Reference proteome</keyword>
<organism evidence="8 9">
    <name type="scientific">Elysia marginata</name>
    <dbReference type="NCBI Taxonomy" id="1093978"/>
    <lineage>
        <taxon>Eukaryota</taxon>
        <taxon>Metazoa</taxon>
        <taxon>Spiralia</taxon>
        <taxon>Lophotrochozoa</taxon>
        <taxon>Mollusca</taxon>
        <taxon>Gastropoda</taxon>
        <taxon>Heterobranchia</taxon>
        <taxon>Euthyneura</taxon>
        <taxon>Panpulmonata</taxon>
        <taxon>Sacoglossa</taxon>
        <taxon>Placobranchoidea</taxon>
        <taxon>Plakobranchidae</taxon>
        <taxon>Elysia</taxon>
    </lineage>
</organism>
<evidence type="ECO:0000256" key="5">
    <source>
        <dbReference type="SAM" id="MobiDB-lite"/>
    </source>
</evidence>
<dbReference type="InterPro" id="IPR043971">
    <property type="entry name" value="FUZ/MON1/HPS1_longin_2"/>
</dbReference>
<evidence type="ECO:0000256" key="2">
    <source>
        <dbReference type="ARBA" id="ARBA00008550"/>
    </source>
</evidence>
<keyword evidence="3" id="KW-0963">Cytoplasm</keyword>
<comment type="caution">
    <text evidence="8">The sequence shown here is derived from an EMBL/GenBank/DDBJ whole genome shotgun (WGS) entry which is preliminary data.</text>
</comment>
<dbReference type="Pfam" id="PF19038">
    <property type="entry name" value="Fuz_longin_3"/>
    <property type="match status" value="1"/>
</dbReference>